<dbReference type="EMBL" id="MDYQ01000065">
    <property type="protein sequence ID" value="PRP84329.1"/>
    <property type="molecule type" value="Genomic_DNA"/>
</dbReference>
<dbReference type="AlphaFoldDB" id="A0A2P6NK82"/>
<protein>
    <submittedName>
        <fullName evidence="1">Uncharacterized protein</fullName>
    </submittedName>
</protein>
<comment type="caution">
    <text evidence="1">The sequence shown here is derived from an EMBL/GenBank/DDBJ whole genome shotgun (WGS) entry which is preliminary data.</text>
</comment>
<dbReference type="InParanoid" id="A0A2P6NK82"/>
<proteinExistence type="predicted"/>
<sequence>MTPALFVETDILRSYNAGDTITPTPPKNPDFECKMVLLYSMLNRACTIGPPNINTLGELFLLYSWNRTSNGALRVDHFSPDNWNMHVKKLVIQMHGHQPEKPNRMLNGYLYNGSS</sequence>
<keyword evidence="2" id="KW-1185">Reference proteome</keyword>
<accession>A0A2P6NK82</accession>
<evidence type="ECO:0000313" key="1">
    <source>
        <dbReference type="EMBL" id="PRP84329.1"/>
    </source>
</evidence>
<organism evidence="1 2">
    <name type="scientific">Planoprotostelium fungivorum</name>
    <dbReference type="NCBI Taxonomy" id="1890364"/>
    <lineage>
        <taxon>Eukaryota</taxon>
        <taxon>Amoebozoa</taxon>
        <taxon>Evosea</taxon>
        <taxon>Variosea</taxon>
        <taxon>Cavosteliida</taxon>
        <taxon>Cavosteliaceae</taxon>
        <taxon>Planoprotostelium</taxon>
    </lineage>
</organism>
<name>A0A2P6NK82_9EUKA</name>
<dbReference type="Proteomes" id="UP000241769">
    <property type="component" value="Unassembled WGS sequence"/>
</dbReference>
<evidence type="ECO:0000313" key="2">
    <source>
        <dbReference type="Proteomes" id="UP000241769"/>
    </source>
</evidence>
<gene>
    <name evidence="1" type="ORF">PROFUN_07630</name>
</gene>
<reference evidence="1 2" key="1">
    <citation type="journal article" date="2018" name="Genome Biol. Evol.">
        <title>Multiple Roots of Fruiting Body Formation in Amoebozoa.</title>
        <authorList>
            <person name="Hillmann F."/>
            <person name="Forbes G."/>
            <person name="Novohradska S."/>
            <person name="Ferling I."/>
            <person name="Riege K."/>
            <person name="Groth M."/>
            <person name="Westermann M."/>
            <person name="Marz M."/>
            <person name="Spaller T."/>
            <person name="Winckler T."/>
            <person name="Schaap P."/>
            <person name="Glockner G."/>
        </authorList>
    </citation>
    <scope>NUCLEOTIDE SEQUENCE [LARGE SCALE GENOMIC DNA]</scope>
    <source>
        <strain evidence="1 2">Jena</strain>
    </source>
</reference>